<dbReference type="OrthoDB" id="3038759at2759"/>
<evidence type="ECO:0000313" key="1">
    <source>
        <dbReference type="EMBL" id="KAJ3505972.1"/>
    </source>
</evidence>
<accession>A0A9W8MVC4</accession>
<proteinExistence type="predicted"/>
<dbReference type="AlphaFoldDB" id="A0A9W8MVC4"/>
<evidence type="ECO:0000313" key="2">
    <source>
        <dbReference type="Proteomes" id="UP001148786"/>
    </source>
</evidence>
<reference evidence="1" key="1">
    <citation type="submission" date="2022-07" db="EMBL/GenBank/DDBJ databases">
        <title>Genome Sequence of Agrocybe chaxingu.</title>
        <authorList>
            <person name="Buettner E."/>
        </authorList>
    </citation>
    <scope>NUCLEOTIDE SEQUENCE</scope>
    <source>
        <strain evidence="1">MP-N11</strain>
    </source>
</reference>
<gene>
    <name evidence="1" type="ORF">NLJ89_g7129</name>
</gene>
<dbReference type="EMBL" id="JANKHO010000821">
    <property type="protein sequence ID" value="KAJ3505972.1"/>
    <property type="molecule type" value="Genomic_DNA"/>
</dbReference>
<protein>
    <submittedName>
        <fullName evidence="1">Uncharacterized protein</fullName>
    </submittedName>
</protein>
<name>A0A9W8MVC4_9AGAR</name>
<keyword evidence="2" id="KW-1185">Reference proteome</keyword>
<sequence>MPGYSHSASPKKLTEDLDQARLDEQARLIKQRIAEYEHRRKDLAVLEVIESTIKQPVPIWERFGFLGRSGFAIPTLFSCIRTRKCRRIPDDFQGREQTASTSSHSSTGVSCTGKIDAKKLMLQNEQRIQWSKNLQVKVRGAMSLRRKLHSPVYAISQDLWGYIFLFFLPDPGQGDNKAGDEYVEPDRNSAPLLLCGVCHTWRIAAISTPAL</sequence>
<organism evidence="1 2">
    <name type="scientific">Agrocybe chaxingu</name>
    <dbReference type="NCBI Taxonomy" id="84603"/>
    <lineage>
        <taxon>Eukaryota</taxon>
        <taxon>Fungi</taxon>
        <taxon>Dikarya</taxon>
        <taxon>Basidiomycota</taxon>
        <taxon>Agaricomycotina</taxon>
        <taxon>Agaricomycetes</taxon>
        <taxon>Agaricomycetidae</taxon>
        <taxon>Agaricales</taxon>
        <taxon>Agaricineae</taxon>
        <taxon>Strophariaceae</taxon>
        <taxon>Agrocybe</taxon>
    </lineage>
</organism>
<comment type="caution">
    <text evidence="1">The sequence shown here is derived from an EMBL/GenBank/DDBJ whole genome shotgun (WGS) entry which is preliminary data.</text>
</comment>
<dbReference type="Proteomes" id="UP001148786">
    <property type="component" value="Unassembled WGS sequence"/>
</dbReference>